<reference evidence="5" key="1">
    <citation type="submission" date="2024-04" db="UniProtKB">
        <authorList>
            <consortium name="EnsemblMetazoa"/>
        </authorList>
    </citation>
    <scope>IDENTIFICATION</scope>
    <source>
        <strain evidence="5">EBRO</strain>
    </source>
</reference>
<dbReference type="Pfam" id="PF13927">
    <property type="entry name" value="Ig_3"/>
    <property type="match status" value="2"/>
</dbReference>
<dbReference type="Gene3D" id="2.60.40.10">
    <property type="entry name" value="Immunoglobulins"/>
    <property type="match status" value="4"/>
</dbReference>
<dbReference type="GO" id="GO:0030424">
    <property type="term" value="C:axon"/>
    <property type="evidence" value="ECO:0007669"/>
    <property type="project" value="TreeGrafter"/>
</dbReference>
<dbReference type="GO" id="GO:0005886">
    <property type="term" value="C:plasma membrane"/>
    <property type="evidence" value="ECO:0007669"/>
    <property type="project" value="TreeGrafter"/>
</dbReference>
<protein>
    <recommendedName>
        <fullName evidence="4">Ig-like domain-containing protein</fullName>
    </recommendedName>
</protein>
<sequence length="481" mass="54474">MRKNMRSGRPCWASLLLVLLSSCGLSHSFPEPFISTIDTDAPTVAPKFMTRGHLYKAIIGDSIELPCKVKDLGSYVLLWRRGTSVLTAANLMVTRDPRFKLVEGYNLQIANVKIQDAGDYICQIGDNESRDQVHTLEILVPPTIRVVPQNRQITARKGSTVTLECKASGNPVPAIYWHKKDAFTGSSHLSESPTLLLERVDRHHAGVYQCTADNGVREAVHVDIEVTVLSPPDITVEKTWVHASEGFDIDLVCIVHGDVNSEMLWYQNSFLLDPTDRRSMYSRGDKYTLNIRNFQQSDFGNYSCVADNALGRTKKYIEVSGRPGPATFQSPAYSNYLDRYNLTYTIESIPPLDEIKLLYRKLMMNETYQHPGSWEDTILVPTLTRSDPTHFIMSHVIKGLSPNSVYEVMIQARNVHGWNEISDIHQFYTRNFELTPNELEFVMSSISNSGHRKMFSPETSLRMIATCLSFAFIYCWSTIAR</sequence>
<dbReference type="CDD" id="cd00096">
    <property type="entry name" value="Ig"/>
    <property type="match status" value="1"/>
</dbReference>
<dbReference type="Proteomes" id="UP000075880">
    <property type="component" value="Unassembled WGS sequence"/>
</dbReference>
<keyword evidence="2" id="KW-0393">Immunoglobulin domain</keyword>
<dbReference type="SUPFAM" id="SSF49265">
    <property type="entry name" value="Fibronectin type III"/>
    <property type="match status" value="1"/>
</dbReference>
<organism evidence="5 6">
    <name type="scientific">Anopheles atroparvus</name>
    <name type="common">European mosquito</name>
    <dbReference type="NCBI Taxonomy" id="41427"/>
    <lineage>
        <taxon>Eukaryota</taxon>
        <taxon>Metazoa</taxon>
        <taxon>Ecdysozoa</taxon>
        <taxon>Arthropoda</taxon>
        <taxon>Hexapoda</taxon>
        <taxon>Insecta</taxon>
        <taxon>Pterygota</taxon>
        <taxon>Neoptera</taxon>
        <taxon>Endopterygota</taxon>
        <taxon>Diptera</taxon>
        <taxon>Nematocera</taxon>
        <taxon>Culicoidea</taxon>
        <taxon>Culicidae</taxon>
        <taxon>Anophelinae</taxon>
        <taxon>Anopheles</taxon>
    </lineage>
</organism>
<evidence type="ECO:0000256" key="1">
    <source>
        <dbReference type="ARBA" id="ARBA00022737"/>
    </source>
</evidence>
<dbReference type="GO" id="GO:0050808">
    <property type="term" value="P:synapse organization"/>
    <property type="evidence" value="ECO:0007669"/>
    <property type="project" value="TreeGrafter"/>
</dbReference>
<dbReference type="Pfam" id="PF07679">
    <property type="entry name" value="I-set"/>
    <property type="match status" value="1"/>
</dbReference>
<dbReference type="GO" id="GO:0043025">
    <property type="term" value="C:neuronal cell body"/>
    <property type="evidence" value="ECO:0007669"/>
    <property type="project" value="TreeGrafter"/>
</dbReference>
<evidence type="ECO:0000256" key="3">
    <source>
        <dbReference type="SAM" id="SignalP"/>
    </source>
</evidence>
<dbReference type="PROSITE" id="PS50835">
    <property type="entry name" value="IG_LIKE"/>
    <property type="match status" value="3"/>
</dbReference>
<keyword evidence="1" id="KW-0677">Repeat</keyword>
<feature type="domain" description="Ig-like" evidence="4">
    <location>
        <begin position="46"/>
        <end position="137"/>
    </location>
</feature>
<proteinExistence type="predicted"/>
<dbReference type="FunFam" id="2.60.40.10:FF:001831">
    <property type="entry name" value="Uncharacterized protein, isoform B"/>
    <property type="match status" value="1"/>
</dbReference>
<dbReference type="InterPro" id="IPR007110">
    <property type="entry name" value="Ig-like_dom"/>
</dbReference>
<keyword evidence="3" id="KW-0732">Signal</keyword>
<dbReference type="PANTHER" id="PTHR45080:SF2">
    <property type="entry name" value="IP11255P"/>
    <property type="match status" value="1"/>
</dbReference>
<dbReference type="CDD" id="cd00063">
    <property type="entry name" value="FN3"/>
    <property type="match status" value="1"/>
</dbReference>
<accession>A0AAG5DMB8</accession>
<dbReference type="InterPro" id="IPR050958">
    <property type="entry name" value="Cell_Adh-Cytoskel_Orgn"/>
</dbReference>
<evidence type="ECO:0000313" key="5">
    <source>
        <dbReference type="EnsemblMetazoa" id="ENSAATROPP012492"/>
    </source>
</evidence>
<dbReference type="InterPro" id="IPR003598">
    <property type="entry name" value="Ig_sub2"/>
</dbReference>
<evidence type="ECO:0000313" key="6">
    <source>
        <dbReference type="Proteomes" id="UP000075880"/>
    </source>
</evidence>
<evidence type="ECO:0000256" key="2">
    <source>
        <dbReference type="ARBA" id="ARBA00023319"/>
    </source>
</evidence>
<dbReference type="EnsemblMetazoa" id="ENSAATROPT013717">
    <property type="protein sequence ID" value="ENSAATROPP012492"/>
    <property type="gene ID" value="ENSAATROPG011126"/>
</dbReference>
<dbReference type="PROSITE" id="PS51257">
    <property type="entry name" value="PROKAR_LIPOPROTEIN"/>
    <property type="match status" value="1"/>
</dbReference>
<feature type="domain" description="Ig-like" evidence="4">
    <location>
        <begin position="232"/>
        <end position="320"/>
    </location>
</feature>
<dbReference type="FunFam" id="2.60.40.10:FF:000877">
    <property type="entry name" value="CLUMA_CG002357, isoform A"/>
    <property type="match status" value="1"/>
</dbReference>
<dbReference type="InterPro" id="IPR036179">
    <property type="entry name" value="Ig-like_dom_sf"/>
</dbReference>
<dbReference type="InterPro" id="IPR036116">
    <property type="entry name" value="FN3_sf"/>
</dbReference>
<dbReference type="SMART" id="SM00409">
    <property type="entry name" value="IG"/>
    <property type="match status" value="3"/>
</dbReference>
<dbReference type="InterPro" id="IPR003599">
    <property type="entry name" value="Ig_sub"/>
</dbReference>
<dbReference type="PANTHER" id="PTHR45080">
    <property type="entry name" value="CONTACTIN 5"/>
    <property type="match status" value="1"/>
</dbReference>
<feature type="chain" id="PRO_5042489708" description="Ig-like domain-containing protein" evidence="3">
    <location>
        <begin position="29"/>
        <end position="481"/>
    </location>
</feature>
<dbReference type="GO" id="GO:0008046">
    <property type="term" value="F:axon guidance receptor activity"/>
    <property type="evidence" value="ECO:0007669"/>
    <property type="project" value="TreeGrafter"/>
</dbReference>
<dbReference type="SUPFAM" id="SSF48726">
    <property type="entry name" value="Immunoglobulin"/>
    <property type="match status" value="3"/>
</dbReference>
<dbReference type="GO" id="GO:0007156">
    <property type="term" value="P:homophilic cell adhesion via plasma membrane adhesion molecules"/>
    <property type="evidence" value="ECO:0007669"/>
    <property type="project" value="TreeGrafter"/>
</dbReference>
<dbReference type="InterPro" id="IPR003961">
    <property type="entry name" value="FN3_dom"/>
</dbReference>
<feature type="domain" description="Ig-like" evidence="4">
    <location>
        <begin position="142"/>
        <end position="227"/>
    </location>
</feature>
<feature type="signal peptide" evidence="3">
    <location>
        <begin position="1"/>
        <end position="28"/>
    </location>
</feature>
<evidence type="ECO:0000259" key="4">
    <source>
        <dbReference type="PROSITE" id="PS50835"/>
    </source>
</evidence>
<dbReference type="SMART" id="SM00408">
    <property type="entry name" value="IGc2"/>
    <property type="match status" value="3"/>
</dbReference>
<dbReference type="FunFam" id="2.60.40.10:FF:001268">
    <property type="entry name" value="Blast:Protein CEPU-1"/>
    <property type="match status" value="1"/>
</dbReference>
<dbReference type="InterPro" id="IPR013783">
    <property type="entry name" value="Ig-like_fold"/>
</dbReference>
<dbReference type="AlphaFoldDB" id="A0AAG5DMB8"/>
<dbReference type="InterPro" id="IPR013098">
    <property type="entry name" value="Ig_I-set"/>
</dbReference>
<name>A0AAG5DMB8_ANOAO</name>
<keyword evidence="6" id="KW-1185">Reference proteome</keyword>